<dbReference type="PANTHER" id="PTHR33221">
    <property type="entry name" value="WINGED HELIX-TURN-HELIX TRANSCRIPTIONAL REGULATOR, RRF2 FAMILY"/>
    <property type="match status" value="1"/>
</dbReference>
<dbReference type="RefSeq" id="WP_115268680.1">
    <property type="nucleotide sequence ID" value="NZ_CASFEE010000017.1"/>
</dbReference>
<dbReference type="NCBIfam" id="TIGR00738">
    <property type="entry name" value="rrf2_super"/>
    <property type="match status" value="1"/>
</dbReference>
<dbReference type="InterPro" id="IPR036388">
    <property type="entry name" value="WH-like_DNA-bd_sf"/>
</dbReference>
<reference evidence="2 3" key="1">
    <citation type="submission" date="2018-06" db="EMBL/GenBank/DDBJ databases">
        <authorList>
            <consortium name="Pathogen Informatics"/>
            <person name="Doyle S."/>
        </authorList>
    </citation>
    <scope>NUCLEOTIDE SEQUENCE [LARGE SCALE GENOMIC DNA]</scope>
    <source>
        <strain evidence="2 3">NCTC10723</strain>
    </source>
</reference>
<accession>A0A377GW85</accession>
<evidence type="ECO:0000313" key="2">
    <source>
        <dbReference type="EMBL" id="STO30874.1"/>
    </source>
</evidence>
<dbReference type="Gene3D" id="1.10.10.10">
    <property type="entry name" value="Winged helix-like DNA-binding domain superfamily/Winged helix DNA-binding domain"/>
    <property type="match status" value="1"/>
</dbReference>
<dbReference type="InterPro" id="IPR036390">
    <property type="entry name" value="WH_DNA-bd_sf"/>
</dbReference>
<sequence>MKISTRVRYGLKALVYIADKSSENKLIRIKEISDEQGVSVQYLEQILFRLKNENIIEGKRGPNGGYKLAKEPKEITLHQLYKILDEEEKVIDCNESEEHKAVCSDGTCSGKCIWGKLDSAMTKILEETTLEEFIKNKDMI</sequence>
<dbReference type="PROSITE" id="PS51197">
    <property type="entry name" value="HTH_RRF2_2"/>
    <property type="match status" value="1"/>
</dbReference>
<dbReference type="PANTHER" id="PTHR33221:SF5">
    <property type="entry name" value="HTH-TYPE TRANSCRIPTIONAL REGULATOR ISCR"/>
    <property type="match status" value="1"/>
</dbReference>
<dbReference type="EMBL" id="UGGU01000003">
    <property type="protein sequence ID" value="STO30874.1"/>
    <property type="molecule type" value="Genomic_DNA"/>
</dbReference>
<keyword evidence="3" id="KW-1185">Reference proteome</keyword>
<evidence type="ECO:0000256" key="1">
    <source>
        <dbReference type="ARBA" id="ARBA00023125"/>
    </source>
</evidence>
<dbReference type="GO" id="GO:0003700">
    <property type="term" value="F:DNA-binding transcription factor activity"/>
    <property type="evidence" value="ECO:0007669"/>
    <property type="project" value="TreeGrafter"/>
</dbReference>
<dbReference type="GO" id="GO:0005829">
    <property type="term" value="C:cytosol"/>
    <property type="evidence" value="ECO:0007669"/>
    <property type="project" value="TreeGrafter"/>
</dbReference>
<dbReference type="SUPFAM" id="SSF46785">
    <property type="entry name" value="Winged helix' DNA-binding domain"/>
    <property type="match status" value="1"/>
</dbReference>
<proteinExistence type="predicted"/>
<gene>
    <name evidence="2" type="primary">iscR</name>
    <name evidence="2" type="ORF">NCTC10723_00304</name>
</gene>
<evidence type="ECO:0000313" key="3">
    <source>
        <dbReference type="Proteomes" id="UP000255328"/>
    </source>
</evidence>
<dbReference type="AlphaFoldDB" id="A0A377GW85"/>
<protein>
    <submittedName>
        <fullName evidence="2">HTH-type transcriptional regulator iscR</fullName>
    </submittedName>
</protein>
<organism evidence="2 3">
    <name type="scientific">Fusobacterium necrogenes</name>
    <dbReference type="NCBI Taxonomy" id="858"/>
    <lineage>
        <taxon>Bacteria</taxon>
        <taxon>Fusobacteriati</taxon>
        <taxon>Fusobacteriota</taxon>
        <taxon>Fusobacteriia</taxon>
        <taxon>Fusobacteriales</taxon>
        <taxon>Fusobacteriaceae</taxon>
        <taxon>Fusobacterium</taxon>
    </lineage>
</organism>
<dbReference type="GO" id="GO:0003677">
    <property type="term" value="F:DNA binding"/>
    <property type="evidence" value="ECO:0007669"/>
    <property type="project" value="UniProtKB-KW"/>
</dbReference>
<dbReference type="Proteomes" id="UP000255328">
    <property type="component" value="Unassembled WGS sequence"/>
</dbReference>
<dbReference type="OrthoDB" id="9808360at2"/>
<dbReference type="InterPro" id="IPR000944">
    <property type="entry name" value="Tscrpt_reg_Rrf2"/>
</dbReference>
<keyword evidence="1" id="KW-0238">DNA-binding</keyword>
<name>A0A377GW85_9FUSO</name>
<dbReference type="Pfam" id="PF02082">
    <property type="entry name" value="Rrf2"/>
    <property type="match status" value="1"/>
</dbReference>